<keyword evidence="2" id="KW-1185">Reference proteome</keyword>
<evidence type="ECO:0008006" key="3">
    <source>
        <dbReference type="Google" id="ProtNLM"/>
    </source>
</evidence>
<dbReference type="InterPro" id="IPR017143">
    <property type="entry name" value="UCP037225"/>
</dbReference>
<sequence length="62" mass="6658">MLETIVIHCPYCGEAFETQADTSAGAQRYVEDCAVCCRPIEVAIEVGDDGELLHVGAATDRD</sequence>
<dbReference type="InterPro" id="IPR025990">
    <property type="entry name" value="zinc_ribbon_bacterial"/>
</dbReference>
<evidence type="ECO:0000313" key="1">
    <source>
        <dbReference type="EMBL" id="MBA8889647.1"/>
    </source>
</evidence>
<dbReference type="AlphaFoldDB" id="A0A839EY60"/>
<comment type="caution">
    <text evidence="1">The sequence shown here is derived from an EMBL/GenBank/DDBJ whole genome shotgun (WGS) entry which is preliminary data.</text>
</comment>
<dbReference type="RefSeq" id="WP_182532684.1">
    <property type="nucleotide sequence ID" value="NZ_JACGXL010000007.1"/>
</dbReference>
<gene>
    <name evidence="1" type="ORF">FHW12_003893</name>
</gene>
<protein>
    <recommendedName>
        <fullName evidence="3">Cysteine-rich CPXCG</fullName>
    </recommendedName>
</protein>
<dbReference type="Pfam" id="PF14255">
    <property type="entry name" value="Zn_ribbon_21"/>
    <property type="match status" value="1"/>
</dbReference>
<name>A0A839EY60_9GAMM</name>
<organism evidence="1 2">
    <name type="scientific">Dokdonella fugitiva</name>
    <dbReference type="NCBI Taxonomy" id="328517"/>
    <lineage>
        <taxon>Bacteria</taxon>
        <taxon>Pseudomonadati</taxon>
        <taxon>Pseudomonadota</taxon>
        <taxon>Gammaproteobacteria</taxon>
        <taxon>Lysobacterales</taxon>
        <taxon>Rhodanobacteraceae</taxon>
        <taxon>Dokdonella</taxon>
    </lineage>
</organism>
<evidence type="ECO:0000313" key="2">
    <source>
        <dbReference type="Proteomes" id="UP000550401"/>
    </source>
</evidence>
<dbReference type="Proteomes" id="UP000550401">
    <property type="component" value="Unassembled WGS sequence"/>
</dbReference>
<reference evidence="1 2" key="1">
    <citation type="submission" date="2020-07" db="EMBL/GenBank/DDBJ databases">
        <title>Genomic Encyclopedia of Type Strains, Phase IV (KMG-V): Genome sequencing to study the core and pangenomes of soil and plant-associated prokaryotes.</title>
        <authorList>
            <person name="Whitman W."/>
        </authorList>
    </citation>
    <scope>NUCLEOTIDE SEQUENCE [LARGE SCALE GENOMIC DNA]</scope>
    <source>
        <strain evidence="1 2">RH2WT43</strain>
    </source>
</reference>
<dbReference type="PIRSF" id="PIRSF037225">
    <property type="entry name" value="UCP037225"/>
    <property type="match status" value="1"/>
</dbReference>
<dbReference type="EMBL" id="JACGXL010000007">
    <property type="protein sequence ID" value="MBA8889647.1"/>
    <property type="molecule type" value="Genomic_DNA"/>
</dbReference>
<proteinExistence type="predicted"/>
<accession>A0A839EY60</accession>